<keyword evidence="13" id="KW-1185">Reference proteome</keyword>
<evidence type="ECO:0000256" key="10">
    <source>
        <dbReference type="SAM" id="SignalP"/>
    </source>
</evidence>
<proteinExistence type="inferred from homology"/>
<name>A0A1L9SZ44_9EURO</name>
<feature type="domain" description="CFEM" evidence="11">
    <location>
        <begin position="27"/>
        <end position="84"/>
    </location>
</feature>
<evidence type="ECO:0000256" key="2">
    <source>
        <dbReference type="ARBA" id="ARBA00004613"/>
    </source>
</evidence>
<sequence length="177" mass="18441">MRYLFPVVFLGTAVVAQASLQDLVNDLLPECVHSCAADVLETATSCSLSDTECICSSDITTQNLLTSWLECPANSECDESEIEAMKIGPEQINTQFRGFCDNPSGASGNQNDGNDDSDDDDGDNDDDSTDGASGSENDSDDDGAEENTNEVPGNGALPLSTSNTLLAAGAIVIAATF</sequence>
<dbReference type="GeneID" id="63764494"/>
<evidence type="ECO:0000256" key="6">
    <source>
        <dbReference type="ARBA" id="ARBA00022729"/>
    </source>
</evidence>
<dbReference type="GO" id="GO:0098552">
    <property type="term" value="C:side of membrane"/>
    <property type="evidence" value="ECO:0007669"/>
    <property type="project" value="UniProtKB-KW"/>
</dbReference>
<feature type="compositionally biased region" description="Acidic residues" evidence="9">
    <location>
        <begin position="137"/>
        <end position="148"/>
    </location>
</feature>
<dbReference type="InterPro" id="IPR008427">
    <property type="entry name" value="Extracellular_membr_CFEM_dom"/>
</dbReference>
<dbReference type="AlphaFoldDB" id="A0A1L9SZ44"/>
<evidence type="ECO:0000259" key="11">
    <source>
        <dbReference type="Pfam" id="PF05730"/>
    </source>
</evidence>
<dbReference type="GO" id="GO:0005576">
    <property type="term" value="C:extracellular region"/>
    <property type="evidence" value="ECO:0007669"/>
    <property type="project" value="UniProtKB-SubCell"/>
</dbReference>
<keyword evidence="8" id="KW-0449">Lipoprotein</keyword>
<feature type="chain" id="PRO_5011956613" description="CFEM domain-containing protein" evidence="10">
    <location>
        <begin position="19"/>
        <end position="177"/>
    </location>
</feature>
<evidence type="ECO:0000256" key="7">
    <source>
        <dbReference type="ARBA" id="ARBA00023157"/>
    </source>
</evidence>
<reference evidence="13" key="1">
    <citation type="journal article" date="2017" name="Genome Biol.">
        <title>Comparative genomics reveals high biological diversity and specific adaptations in the industrially and medically important fungal genus Aspergillus.</title>
        <authorList>
            <person name="de Vries R.P."/>
            <person name="Riley R."/>
            <person name="Wiebenga A."/>
            <person name="Aguilar-Osorio G."/>
            <person name="Amillis S."/>
            <person name="Uchima C.A."/>
            <person name="Anderluh G."/>
            <person name="Asadollahi M."/>
            <person name="Askin M."/>
            <person name="Barry K."/>
            <person name="Battaglia E."/>
            <person name="Bayram O."/>
            <person name="Benocci T."/>
            <person name="Braus-Stromeyer S.A."/>
            <person name="Caldana C."/>
            <person name="Canovas D."/>
            <person name="Cerqueira G.C."/>
            <person name="Chen F."/>
            <person name="Chen W."/>
            <person name="Choi C."/>
            <person name="Clum A."/>
            <person name="Dos Santos R.A."/>
            <person name="Damasio A.R."/>
            <person name="Diallinas G."/>
            <person name="Emri T."/>
            <person name="Fekete E."/>
            <person name="Flipphi M."/>
            <person name="Freyberg S."/>
            <person name="Gallo A."/>
            <person name="Gournas C."/>
            <person name="Habgood R."/>
            <person name="Hainaut M."/>
            <person name="Harispe M.L."/>
            <person name="Henrissat B."/>
            <person name="Hilden K.S."/>
            <person name="Hope R."/>
            <person name="Hossain A."/>
            <person name="Karabika E."/>
            <person name="Karaffa L."/>
            <person name="Karanyi Z."/>
            <person name="Krasevec N."/>
            <person name="Kuo A."/>
            <person name="Kusch H."/>
            <person name="LaButti K."/>
            <person name="Lagendijk E.L."/>
            <person name="Lapidus A."/>
            <person name="Levasseur A."/>
            <person name="Lindquist E."/>
            <person name="Lipzen A."/>
            <person name="Logrieco A.F."/>
            <person name="MacCabe A."/>
            <person name="Maekelae M.R."/>
            <person name="Malavazi I."/>
            <person name="Melin P."/>
            <person name="Meyer V."/>
            <person name="Mielnichuk N."/>
            <person name="Miskei M."/>
            <person name="Molnar A.P."/>
            <person name="Mule G."/>
            <person name="Ngan C.Y."/>
            <person name="Orejas M."/>
            <person name="Orosz E."/>
            <person name="Ouedraogo J.P."/>
            <person name="Overkamp K.M."/>
            <person name="Park H.-S."/>
            <person name="Perrone G."/>
            <person name="Piumi F."/>
            <person name="Punt P.J."/>
            <person name="Ram A.F."/>
            <person name="Ramon A."/>
            <person name="Rauscher S."/>
            <person name="Record E."/>
            <person name="Riano-Pachon D.M."/>
            <person name="Robert V."/>
            <person name="Roehrig J."/>
            <person name="Ruller R."/>
            <person name="Salamov A."/>
            <person name="Salih N.S."/>
            <person name="Samson R.A."/>
            <person name="Sandor E."/>
            <person name="Sanguinetti M."/>
            <person name="Schuetze T."/>
            <person name="Sepcic K."/>
            <person name="Shelest E."/>
            <person name="Sherlock G."/>
            <person name="Sophianopoulou V."/>
            <person name="Squina F.M."/>
            <person name="Sun H."/>
            <person name="Susca A."/>
            <person name="Todd R.B."/>
            <person name="Tsang A."/>
            <person name="Unkles S.E."/>
            <person name="van de Wiele N."/>
            <person name="van Rossen-Uffink D."/>
            <person name="Oliveira J.V."/>
            <person name="Vesth T.C."/>
            <person name="Visser J."/>
            <person name="Yu J.-H."/>
            <person name="Zhou M."/>
            <person name="Andersen M.R."/>
            <person name="Archer D.B."/>
            <person name="Baker S.E."/>
            <person name="Benoit I."/>
            <person name="Brakhage A.A."/>
            <person name="Braus G.H."/>
            <person name="Fischer R."/>
            <person name="Frisvad J.C."/>
            <person name="Goldman G.H."/>
            <person name="Houbraken J."/>
            <person name="Oakley B."/>
            <person name="Pocsi I."/>
            <person name="Scazzocchio C."/>
            <person name="Seiboth B."/>
            <person name="vanKuyk P.A."/>
            <person name="Wortman J."/>
            <person name="Dyer P.S."/>
            <person name="Grigoriev I.V."/>
        </authorList>
    </citation>
    <scope>NUCLEOTIDE SEQUENCE [LARGE SCALE GENOMIC DNA]</scope>
    <source>
        <strain evidence="13">CBS 593.65</strain>
    </source>
</reference>
<keyword evidence="5" id="KW-0336">GPI-anchor</keyword>
<dbReference type="Pfam" id="PF05730">
    <property type="entry name" value="CFEM"/>
    <property type="match status" value="1"/>
</dbReference>
<dbReference type="VEuPathDB" id="FungiDB:ASPSYDRAFT_52053"/>
<feature type="region of interest" description="Disordered" evidence="9">
    <location>
        <begin position="95"/>
        <end position="163"/>
    </location>
</feature>
<evidence type="ECO:0000256" key="3">
    <source>
        <dbReference type="ARBA" id="ARBA00010031"/>
    </source>
</evidence>
<evidence type="ECO:0000313" key="12">
    <source>
        <dbReference type="EMBL" id="OJJ52426.1"/>
    </source>
</evidence>
<evidence type="ECO:0000313" key="13">
    <source>
        <dbReference type="Proteomes" id="UP000184356"/>
    </source>
</evidence>
<dbReference type="EMBL" id="KV878602">
    <property type="protein sequence ID" value="OJJ52426.1"/>
    <property type="molecule type" value="Genomic_DNA"/>
</dbReference>
<comment type="subcellular location">
    <subcellularLocation>
        <location evidence="1">Membrane</location>
        <topology evidence="1">Lipid-anchor</topology>
        <topology evidence="1">GPI-anchor</topology>
    </subcellularLocation>
    <subcellularLocation>
        <location evidence="2">Secreted</location>
    </subcellularLocation>
</comment>
<keyword evidence="5" id="KW-0472">Membrane</keyword>
<evidence type="ECO:0000256" key="5">
    <source>
        <dbReference type="ARBA" id="ARBA00022622"/>
    </source>
</evidence>
<keyword evidence="7" id="KW-1015">Disulfide bond</keyword>
<feature type="compositionally biased region" description="Acidic residues" evidence="9">
    <location>
        <begin position="113"/>
        <end position="129"/>
    </location>
</feature>
<dbReference type="RefSeq" id="XP_040696232.1">
    <property type="nucleotide sequence ID" value="XM_040848421.1"/>
</dbReference>
<keyword evidence="5" id="KW-0325">Glycoprotein</keyword>
<gene>
    <name evidence="12" type="ORF">ASPSYDRAFT_52053</name>
</gene>
<feature type="signal peptide" evidence="10">
    <location>
        <begin position="1"/>
        <end position="18"/>
    </location>
</feature>
<organism evidence="12 13">
    <name type="scientific">Aspergillus sydowii CBS 593.65</name>
    <dbReference type="NCBI Taxonomy" id="1036612"/>
    <lineage>
        <taxon>Eukaryota</taxon>
        <taxon>Fungi</taxon>
        <taxon>Dikarya</taxon>
        <taxon>Ascomycota</taxon>
        <taxon>Pezizomycotina</taxon>
        <taxon>Eurotiomycetes</taxon>
        <taxon>Eurotiomycetidae</taxon>
        <taxon>Eurotiales</taxon>
        <taxon>Aspergillaceae</taxon>
        <taxon>Aspergillus</taxon>
        <taxon>Aspergillus subgen. Nidulantes</taxon>
    </lineage>
</organism>
<protein>
    <recommendedName>
        <fullName evidence="11">CFEM domain-containing protein</fullName>
    </recommendedName>
</protein>
<comment type="similarity">
    <text evidence="3">Belongs to the RBT5 family.</text>
</comment>
<dbReference type="Proteomes" id="UP000184356">
    <property type="component" value="Unassembled WGS sequence"/>
</dbReference>
<accession>A0A1L9SZ44</accession>
<keyword evidence="4" id="KW-0964">Secreted</keyword>
<evidence type="ECO:0000256" key="1">
    <source>
        <dbReference type="ARBA" id="ARBA00004589"/>
    </source>
</evidence>
<evidence type="ECO:0000256" key="8">
    <source>
        <dbReference type="ARBA" id="ARBA00023288"/>
    </source>
</evidence>
<dbReference type="OrthoDB" id="4507416at2759"/>
<keyword evidence="6 10" id="KW-0732">Signal</keyword>
<evidence type="ECO:0000256" key="9">
    <source>
        <dbReference type="SAM" id="MobiDB-lite"/>
    </source>
</evidence>
<evidence type="ECO:0000256" key="4">
    <source>
        <dbReference type="ARBA" id="ARBA00022525"/>
    </source>
</evidence>